<dbReference type="EMBL" id="OBQC01000001">
    <property type="protein sequence ID" value="SOC35097.1"/>
    <property type="molecule type" value="Genomic_DNA"/>
</dbReference>
<protein>
    <submittedName>
        <fullName evidence="1">Uncharacterized protein</fullName>
    </submittedName>
</protein>
<dbReference type="OrthoDB" id="2966478at2"/>
<keyword evidence="2" id="KW-1185">Reference proteome</keyword>
<dbReference type="RefSeq" id="WP_097147811.1">
    <property type="nucleotide sequence ID" value="NZ_OBQC01000001.1"/>
</dbReference>
<dbReference type="Proteomes" id="UP000219252">
    <property type="component" value="Unassembled WGS sequence"/>
</dbReference>
<gene>
    <name evidence="1" type="ORF">SAMN05877842_101254</name>
</gene>
<sequence length="130" mass="15164">MRNTYKIEQFEIVGNELHFSLNELGEEKQFLPAGQVIVDSDDFSFIYIIEEENQYSYLKIPQKLWPQLVPLLKTEQNPSLKVGNQLIELTDFNDELKTLLFNIEGNDNYGADFVKAVESEFEPILKMELE</sequence>
<proteinExistence type="predicted"/>
<dbReference type="AlphaFoldDB" id="A0A285U056"/>
<reference evidence="2" key="1">
    <citation type="submission" date="2017-08" db="EMBL/GenBank/DDBJ databases">
        <authorList>
            <person name="Varghese N."/>
            <person name="Submissions S."/>
        </authorList>
    </citation>
    <scope>NUCLEOTIDE SEQUENCE [LARGE SCALE GENOMIC DNA]</scope>
    <source>
        <strain evidence="2">JC23</strain>
    </source>
</reference>
<name>A0A285U056_9BACL</name>
<dbReference type="InterPro" id="IPR020908">
    <property type="entry name" value="UPF0738"/>
</dbReference>
<organism evidence="1 2">
    <name type="scientific">Ureibacillus acetophenoni</name>
    <dbReference type="NCBI Taxonomy" id="614649"/>
    <lineage>
        <taxon>Bacteria</taxon>
        <taxon>Bacillati</taxon>
        <taxon>Bacillota</taxon>
        <taxon>Bacilli</taxon>
        <taxon>Bacillales</taxon>
        <taxon>Caryophanaceae</taxon>
        <taxon>Ureibacillus</taxon>
    </lineage>
</organism>
<accession>A0A285U056</accession>
<dbReference type="Pfam" id="PF19785">
    <property type="entry name" value="UPF0738"/>
    <property type="match status" value="1"/>
</dbReference>
<evidence type="ECO:0000313" key="1">
    <source>
        <dbReference type="EMBL" id="SOC35097.1"/>
    </source>
</evidence>
<evidence type="ECO:0000313" key="2">
    <source>
        <dbReference type="Proteomes" id="UP000219252"/>
    </source>
</evidence>